<protein>
    <submittedName>
        <fullName evidence="2">Uncharacterized protein</fullName>
    </submittedName>
</protein>
<dbReference type="EMBL" id="JAUKTV010000016">
    <property type="protein sequence ID" value="KAK0712137.1"/>
    <property type="molecule type" value="Genomic_DNA"/>
</dbReference>
<dbReference type="AlphaFoldDB" id="A0AA40AA70"/>
<organism evidence="2 3">
    <name type="scientific">Apiosordaria backusii</name>
    <dbReference type="NCBI Taxonomy" id="314023"/>
    <lineage>
        <taxon>Eukaryota</taxon>
        <taxon>Fungi</taxon>
        <taxon>Dikarya</taxon>
        <taxon>Ascomycota</taxon>
        <taxon>Pezizomycotina</taxon>
        <taxon>Sordariomycetes</taxon>
        <taxon>Sordariomycetidae</taxon>
        <taxon>Sordariales</taxon>
        <taxon>Lasiosphaeriaceae</taxon>
        <taxon>Apiosordaria</taxon>
    </lineage>
</organism>
<name>A0AA40AA70_9PEZI</name>
<evidence type="ECO:0000313" key="2">
    <source>
        <dbReference type="EMBL" id="KAK0712137.1"/>
    </source>
</evidence>
<dbReference type="Proteomes" id="UP001172159">
    <property type="component" value="Unassembled WGS sequence"/>
</dbReference>
<evidence type="ECO:0000313" key="3">
    <source>
        <dbReference type="Proteomes" id="UP001172159"/>
    </source>
</evidence>
<gene>
    <name evidence="2" type="ORF">B0T21DRAFT_352385</name>
</gene>
<sequence length="276" mass="33529">MDKINDRINRINRMDGFFKMILNGICFINPLILYKENFKLSLLLKGAFGEYRFIKGYYNRRKGEIYYIEAKATFILKQTFLLNNYYIKRRYKKYKSNYIIGEERLRFKDNYFSIKYLNLIIIIRSKMLFKKGFLKIYIIINFSFNKELKEIIIRVISKILRSVPFRLDYFTRFLITSVVKLLNINNKGIITFIVSNYRFKEKVLRLKDFTAFIKIFTDVKILHTLQCRYLSRKSKDYKETLRSKSEEYAGNFLSLNALLKFRIRIRIRRSKKSYPI</sequence>
<keyword evidence="1" id="KW-0812">Transmembrane</keyword>
<comment type="caution">
    <text evidence="2">The sequence shown here is derived from an EMBL/GenBank/DDBJ whole genome shotgun (WGS) entry which is preliminary data.</text>
</comment>
<keyword evidence="1" id="KW-1133">Transmembrane helix</keyword>
<reference evidence="2" key="1">
    <citation type="submission" date="2023-06" db="EMBL/GenBank/DDBJ databases">
        <title>Genome-scale phylogeny and comparative genomics of the fungal order Sordariales.</title>
        <authorList>
            <consortium name="Lawrence Berkeley National Laboratory"/>
            <person name="Hensen N."/>
            <person name="Bonometti L."/>
            <person name="Westerberg I."/>
            <person name="Brannstrom I.O."/>
            <person name="Guillou S."/>
            <person name="Cros-Aarteil S."/>
            <person name="Calhoun S."/>
            <person name="Haridas S."/>
            <person name="Kuo A."/>
            <person name="Mondo S."/>
            <person name="Pangilinan J."/>
            <person name="Riley R."/>
            <person name="Labutti K."/>
            <person name="Andreopoulos B."/>
            <person name="Lipzen A."/>
            <person name="Chen C."/>
            <person name="Yanf M."/>
            <person name="Daum C."/>
            <person name="Ng V."/>
            <person name="Clum A."/>
            <person name="Steindorff A."/>
            <person name="Ohm R."/>
            <person name="Martin F."/>
            <person name="Silar P."/>
            <person name="Natvig D."/>
            <person name="Lalanne C."/>
            <person name="Gautier V."/>
            <person name="Ament-Velasquez S.L."/>
            <person name="Kruys A."/>
            <person name="Hutchinson M.I."/>
            <person name="Powell A.J."/>
            <person name="Barry K."/>
            <person name="Miller A.N."/>
            <person name="Grigoriev I.V."/>
            <person name="Debuchy R."/>
            <person name="Gladieux P."/>
            <person name="Thoren M.H."/>
            <person name="Johannesson H."/>
        </authorList>
    </citation>
    <scope>NUCLEOTIDE SEQUENCE</scope>
    <source>
        <strain evidence="2">CBS 540.89</strain>
    </source>
</reference>
<evidence type="ECO:0000256" key="1">
    <source>
        <dbReference type="SAM" id="Phobius"/>
    </source>
</evidence>
<feature type="transmembrane region" description="Helical" evidence="1">
    <location>
        <begin position="65"/>
        <end position="87"/>
    </location>
</feature>
<keyword evidence="3" id="KW-1185">Reference proteome</keyword>
<proteinExistence type="predicted"/>
<keyword evidence="1" id="KW-0472">Membrane</keyword>
<feature type="transmembrane region" description="Helical" evidence="1">
    <location>
        <begin position="16"/>
        <end position="34"/>
    </location>
</feature>
<accession>A0AA40AA70</accession>